<comment type="caution">
    <text evidence="2">The sequence shown here is derived from an EMBL/GenBank/DDBJ whole genome shotgun (WGS) entry which is preliminary data.</text>
</comment>
<sequence length="268" mass="30848">MSLPFSFIFIFIVVPCIALFTAIYGVVKRKKMEEALFRSGISYLKRLRSLLMYIQQHRGLTNSFLSGNFSVVEDIQKVEVLTAREISEISTINGWIKENPKWDSIIDHWQRIHAHYQTVEAEVNLKQHNTLIANLLYLIDDLAYAHHLGKLGLIDATETDWRNLLFIAEYVGQARALGMGVVSKGFCTSVLRIQLNHLVVKIESNINPSWSEKIQKDFRNFLNVIEGQVIVDTPTISPVEYFKLATGCIEHVLVEFDRQVEKIQFHRT</sequence>
<keyword evidence="1" id="KW-0472">Membrane</keyword>
<gene>
    <name evidence="2" type="ORF">GCM10011613_13180</name>
</gene>
<protein>
    <recommendedName>
        <fullName evidence="4">Nitrate/nitrite sensing protein domain-containing protein</fullName>
    </recommendedName>
</protein>
<organism evidence="2 3">
    <name type="scientific">Cellvibrio zantedeschiae</name>
    <dbReference type="NCBI Taxonomy" id="1237077"/>
    <lineage>
        <taxon>Bacteria</taxon>
        <taxon>Pseudomonadati</taxon>
        <taxon>Pseudomonadota</taxon>
        <taxon>Gammaproteobacteria</taxon>
        <taxon>Cellvibrionales</taxon>
        <taxon>Cellvibrionaceae</taxon>
        <taxon>Cellvibrio</taxon>
    </lineage>
</organism>
<evidence type="ECO:0008006" key="4">
    <source>
        <dbReference type="Google" id="ProtNLM"/>
    </source>
</evidence>
<evidence type="ECO:0000256" key="1">
    <source>
        <dbReference type="SAM" id="Phobius"/>
    </source>
</evidence>
<evidence type="ECO:0000313" key="3">
    <source>
        <dbReference type="Proteomes" id="UP000619761"/>
    </source>
</evidence>
<proteinExistence type="predicted"/>
<keyword evidence="3" id="KW-1185">Reference proteome</keyword>
<reference evidence="3" key="1">
    <citation type="journal article" date="2019" name="Int. J. Syst. Evol. Microbiol.">
        <title>The Global Catalogue of Microorganisms (GCM) 10K type strain sequencing project: providing services to taxonomists for standard genome sequencing and annotation.</title>
        <authorList>
            <consortium name="The Broad Institute Genomics Platform"/>
            <consortium name="The Broad Institute Genome Sequencing Center for Infectious Disease"/>
            <person name="Wu L."/>
            <person name="Ma J."/>
        </authorList>
    </citation>
    <scope>NUCLEOTIDE SEQUENCE [LARGE SCALE GENOMIC DNA]</scope>
    <source>
        <strain evidence="3">KCTC 32239</strain>
    </source>
</reference>
<keyword evidence="1" id="KW-0812">Transmembrane</keyword>
<keyword evidence="1" id="KW-1133">Transmembrane helix</keyword>
<accession>A0ABQ3AWL7</accession>
<dbReference type="RefSeq" id="WP_189416904.1">
    <property type="nucleotide sequence ID" value="NZ_BMYZ01000001.1"/>
</dbReference>
<feature type="transmembrane region" description="Helical" evidence="1">
    <location>
        <begin position="6"/>
        <end position="27"/>
    </location>
</feature>
<name>A0ABQ3AWL7_9GAMM</name>
<dbReference type="Proteomes" id="UP000619761">
    <property type="component" value="Unassembled WGS sequence"/>
</dbReference>
<dbReference type="EMBL" id="BMYZ01000001">
    <property type="protein sequence ID" value="GGY70138.1"/>
    <property type="molecule type" value="Genomic_DNA"/>
</dbReference>
<evidence type="ECO:0000313" key="2">
    <source>
        <dbReference type="EMBL" id="GGY70138.1"/>
    </source>
</evidence>